<dbReference type="InterPro" id="IPR007175">
    <property type="entry name" value="Rpr2/Snm1/Rpp21"/>
</dbReference>
<dbReference type="Pfam" id="PF04032">
    <property type="entry name" value="Rpr2"/>
    <property type="match status" value="1"/>
</dbReference>
<name>A0A7J3ZKW9_9CREN</name>
<comment type="caution">
    <text evidence="1">The sequence shown here is derived from an EMBL/GenBank/DDBJ whole genome shotgun (WGS) entry which is preliminary data.</text>
</comment>
<protein>
    <submittedName>
        <fullName evidence="1">Uncharacterized protein</fullName>
    </submittedName>
</protein>
<proteinExistence type="predicted"/>
<sequence>MPILSKVNRRDLAGEVFYLHRLALDALREGDSAWAQALGRHIYRVYQKYRLRGLVRIKSLVCKKCSMPLHPAYTLKVRLRSRESGRFVVYTCRACGHSWRKVVR</sequence>
<dbReference type="SUPFAM" id="SSF57783">
    <property type="entry name" value="Zinc beta-ribbon"/>
    <property type="match status" value="1"/>
</dbReference>
<evidence type="ECO:0000313" key="1">
    <source>
        <dbReference type="EMBL" id="HHQ80090.1"/>
    </source>
</evidence>
<accession>A0A7J3ZKW9</accession>
<gene>
    <name evidence="1" type="ORF">ENM78_01300</name>
</gene>
<reference evidence="1" key="1">
    <citation type="journal article" date="2020" name="mSystems">
        <title>Genome- and Community-Level Interaction Insights into Carbon Utilization and Element Cycling Functions of Hydrothermarchaeota in Hydrothermal Sediment.</title>
        <authorList>
            <person name="Zhou Z."/>
            <person name="Liu Y."/>
            <person name="Xu W."/>
            <person name="Pan J."/>
            <person name="Luo Z.H."/>
            <person name="Li M."/>
        </authorList>
    </citation>
    <scope>NUCLEOTIDE SEQUENCE [LARGE SCALE GENOMIC DNA]</scope>
    <source>
        <strain evidence="1">SpSt-1116</strain>
    </source>
</reference>
<dbReference type="Gene3D" id="6.20.50.20">
    <property type="match status" value="1"/>
</dbReference>
<dbReference type="GO" id="GO:0006396">
    <property type="term" value="P:RNA processing"/>
    <property type="evidence" value="ECO:0007669"/>
    <property type="project" value="InterPro"/>
</dbReference>
<dbReference type="EMBL" id="DRZC01000019">
    <property type="protein sequence ID" value="HHQ80090.1"/>
    <property type="molecule type" value="Genomic_DNA"/>
</dbReference>
<dbReference type="AlphaFoldDB" id="A0A7J3ZKW9"/>
<organism evidence="1">
    <name type="scientific">Fervidicoccus fontis</name>
    <dbReference type="NCBI Taxonomy" id="683846"/>
    <lineage>
        <taxon>Archaea</taxon>
        <taxon>Thermoproteota</taxon>
        <taxon>Thermoprotei</taxon>
        <taxon>Fervidicoccales</taxon>
        <taxon>Fervidicoccaceae</taxon>
        <taxon>Fervidicoccus</taxon>
    </lineage>
</organism>